<comment type="caution">
    <text evidence="1">The sequence shown here is derived from an EMBL/GenBank/DDBJ whole genome shotgun (WGS) entry which is preliminary data.</text>
</comment>
<accession>A0A644WMM1</accession>
<proteinExistence type="predicted"/>
<dbReference type="AlphaFoldDB" id="A0A644WMM1"/>
<sequence length="72" mass="7731">MSLETMTDLAKMLLANKMSFVSVTIPGEGTYRNYVDENGVKTDQLEFDLDEAAAAINELLYGTGTAAATPNP</sequence>
<evidence type="ECO:0000313" key="1">
    <source>
        <dbReference type="EMBL" id="MPM04869.1"/>
    </source>
</evidence>
<protein>
    <submittedName>
        <fullName evidence="1">Uncharacterized protein</fullName>
    </submittedName>
</protein>
<gene>
    <name evidence="1" type="ORF">SDC9_51150</name>
</gene>
<name>A0A644WMM1_9ZZZZ</name>
<organism evidence="1">
    <name type="scientific">bioreactor metagenome</name>
    <dbReference type="NCBI Taxonomy" id="1076179"/>
    <lineage>
        <taxon>unclassified sequences</taxon>
        <taxon>metagenomes</taxon>
        <taxon>ecological metagenomes</taxon>
    </lineage>
</organism>
<dbReference type="EMBL" id="VSSQ01001078">
    <property type="protein sequence ID" value="MPM04869.1"/>
    <property type="molecule type" value="Genomic_DNA"/>
</dbReference>
<reference evidence="1" key="1">
    <citation type="submission" date="2019-08" db="EMBL/GenBank/DDBJ databases">
        <authorList>
            <person name="Kucharzyk K."/>
            <person name="Murdoch R.W."/>
            <person name="Higgins S."/>
            <person name="Loffler F."/>
        </authorList>
    </citation>
    <scope>NUCLEOTIDE SEQUENCE</scope>
</reference>